<dbReference type="EMBL" id="CAJVQB010004797">
    <property type="protein sequence ID" value="CAG8645892.1"/>
    <property type="molecule type" value="Genomic_DNA"/>
</dbReference>
<keyword evidence="2" id="KW-1185">Reference proteome</keyword>
<sequence>MHLNYDYALVNFEVDFSYLDDCYAFTQFLAKFYNMNLGGSVRDIKINNILKEICEILKKLAKTEDDKGKTAIELLEDLAKEEYLKAHIFLKRIHNILAVSKL</sequence>
<gene>
    <name evidence="1" type="ORF">GMARGA_LOCUS9094</name>
</gene>
<comment type="caution">
    <text evidence="1">The sequence shown here is derived from an EMBL/GenBank/DDBJ whole genome shotgun (WGS) entry which is preliminary data.</text>
</comment>
<accession>A0ABN7UR56</accession>
<organism evidence="1 2">
    <name type="scientific">Gigaspora margarita</name>
    <dbReference type="NCBI Taxonomy" id="4874"/>
    <lineage>
        <taxon>Eukaryota</taxon>
        <taxon>Fungi</taxon>
        <taxon>Fungi incertae sedis</taxon>
        <taxon>Mucoromycota</taxon>
        <taxon>Glomeromycotina</taxon>
        <taxon>Glomeromycetes</taxon>
        <taxon>Diversisporales</taxon>
        <taxon>Gigasporaceae</taxon>
        <taxon>Gigaspora</taxon>
    </lineage>
</organism>
<protein>
    <submittedName>
        <fullName evidence="1">34293_t:CDS:1</fullName>
    </submittedName>
</protein>
<evidence type="ECO:0000313" key="1">
    <source>
        <dbReference type="EMBL" id="CAG8645892.1"/>
    </source>
</evidence>
<name>A0ABN7UR56_GIGMA</name>
<dbReference type="Proteomes" id="UP000789901">
    <property type="component" value="Unassembled WGS sequence"/>
</dbReference>
<evidence type="ECO:0000313" key="2">
    <source>
        <dbReference type="Proteomes" id="UP000789901"/>
    </source>
</evidence>
<proteinExistence type="predicted"/>
<reference evidence="1 2" key="1">
    <citation type="submission" date="2021-06" db="EMBL/GenBank/DDBJ databases">
        <authorList>
            <person name="Kallberg Y."/>
            <person name="Tangrot J."/>
            <person name="Rosling A."/>
        </authorList>
    </citation>
    <scope>NUCLEOTIDE SEQUENCE [LARGE SCALE GENOMIC DNA]</scope>
    <source>
        <strain evidence="1 2">120-4 pot B 10/14</strain>
    </source>
</reference>